<accession>X1MHH0</accession>
<evidence type="ECO:0008006" key="2">
    <source>
        <dbReference type="Google" id="ProtNLM"/>
    </source>
</evidence>
<dbReference type="InterPro" id="IPR017642">
    <property type="entry name" value="DNA_S_mod_DndB"/>
</dbReference>
<evidence type="ECO:0000313" key="1">
    <source>
        <dbReference type="EMBL" id="GAI17496.1"/>
    </source>
</evidence>
<proteinExistence type="predicted"/>
<comment type="caution">
    <text evidence="1">The sequence shown here is derived from an EMBL/GenBank/DDBJ whole genome shotgun (WGS) entry which is preliminary data.</text>
</comment>
<name>X1MHH0_9ZZZZ</name>
<dbReference type="CDD" id="cd16413">
    <property type="entry name" value="DGQHR_domain"/>
    <property type="match status" value="1"/>
</dbReference>
<dbReference type="InterPro" id="IPR017601">
    <property type="entry name" value="DGQHR-contain_dom"/>
</dbReference>
<reference evidence="1" key="1">
    <citation type="journal article" date="2014" name="Front. Microbiol.">
        <title>High frequency of phylogenetically diverse reductive dehalogenase-homologous genes in deep subseafloor sedimentary metagenomes.</title>
        <authorList>
            <person name="Kawai M."/>
            <person name="Futagami T."/>
            <person name="Toyoda A."/>
            <person name="Takaki Y."/>
            <person name="Nishi S."/>
            <person name="Hori S."/>
            <person name="Arai W."/>
            <person name="Tsubouchi T."/>
            <person name="Morono Y."/>
            <person name="Uchiyama I."/>
            <person name="Ito T."/>
            <person name="Fujiyama A."/>
            <person name="Inagaki F."/>
            <person name="Takami H."/>
        </authorList>
    </citation>
    <scope>NUCLEOTIDE SEQUENCE</scope>
    <source>
        <strain evidence="1">Expedition CK06-06</strain>
    </source>
</reference>
<organism evidence="1">
    <name type="scientific">marine sediment metagenome</name>
    <dbReference type="NCBI Taxonomy" id="412755"/>
    <lineage>
        <taxon>unclassified sequences</taxon>
        <taxon>metagenomes</taxon>
        <taxon>ecological metagenomes</taxon>
    </lineage>
</organism>
<dbReference type="NCBIfam" id="TIGR03187">
    <property type="entry name" value="DGQHR"/>
    <property type="match status" value="1"/>
</dbReference>
<gene>
    <name evidence="1" type="ORF">S06H3_14052</name>
</gene>
<dbReference type="AlphaFoldDB" id="X1MHH0"/>
<dbReference type="EMBL" id="BARV01006867">
    <property type="protein sequence ID" value="GAI17496.1"/>
    <property type="molecule type" value="Genomic_DNA"/>
</dbReference>
<dbReference type="Pfam" id="PF14072">
    <property type="entry name" value="DndB"/>
    <property type="match status" value="1"/>
</dbReference>
<sequence>PALKTKMGKSKCYIFSISPEYLLKIAYVSHRVKGKATDIDTYQRMIKKSRLNNIRTYITENGIFPTNIIISLESGKKHIRFEPHGKKGIKGEAEYGTLIITPCYKSAWIIDGQHRLFAYSGHERAATSHLSVLAFEGLPPSQQAQLFIDINHEQKSVKRSLLYELYAELHWDAEDEAKRIGAVISKCIQALNEDKSSPFYGRILFADGTRSAVRCITLESIFKALNQPGIFIVKKKIEYGSLWAGDNVKTLKRSIHVIKRMVQYR</sequence>
<feature type="non-terminal residue" evidence="1">
    <location>
        <position position="1"/>
    </location>
</feature>
<protein>
    <recommendedName>
        <fullName evidence="2">DGQHR domain-containing protein</fullName>
    </recommendedName>
</protein>